<protein>
    <submittedName>
        <fullName evidence="1">Uncharacterized protein</fullName>
    </submittedName>
</protein>
<sequence>MKFVERFTTFILPRIYKNFFIYKFFLSKKDLRVKNYFFFLHDTVLLKLVRVLTKTCEGHINAHRESIQGMLFSRKRNSIVVRYKDNCAQPASTGRRASRS</sequence>
<dbReference type="AlphaFoldDB" id="A0AAW2GDF2"/>
<evidence type="ECO:0000313" key="1">
    <source>
        <dbReference type="EMBL" id="KAL0124575.1"/>
    </source>
</evidence>
<accession>A0AAW2GDF2</accession>
<comment type="caution">
    <text evidence="1">The sequence shown here is derived from an EMBL/GenBank/DDBJ whole genome shotgun (WGS) entry which is preliminary data.</text>
</comment>
<organism evidence="1 2">
    <name type="scientific">Cardiocondyla obscurior</name>
    <dbReference type="NCBI Taxonomy" id="286306"/>
    <lineage>
        <taxon>Eukaryota</taxon>
        <taxon>Metazoa</taxon>
        <taxon>Ecdysozoa</taxon>
        <taxon>Arthropoda</taxon>
        <taxon>Hexapoda</taxon>
        <taxon>Insecta</taxon>
        <taxon>Pterygota</taxon>
        <taxon>Neoptera</taxon>
        <taxon>Endopterygota</taxon>
        <taxon>Hymenoptera</taxon>
        <taxon>Apocrita</taxon>
        <taxon>Aculeata</taxon>
        <taxon>Formicoidea</taxon>
        <taxon>Formicidae</taxon>
        <taxon>Myrmicinae</taxon>
        <taxon>Cardiocondyla</taxon>
    </lineage>
</organism>
<reference evidence="1 2" key="1">
    <citation type="submission" date="2023-03" db="EMBL/GenBank/DDBJ databases">
        <title>High recombination rates correlate with genetic variation in Cardiocondyla obscurior ants.</title>
        <authorList>
            <person name="Errbii M."/>
        </authorList>
    </citation>
    <scope>NUCLEOTIDE SEQUENCE [LARGE SCALE GENOMIC DNA]</scope>
    <source>
        <strain evidence="1">Alpha-2009</strain>
        <tissue evidence="1">Whole body</tissue>
    </source>
</reference>
<dbReference type="EMBL" id="JADYXP020000005">
    <property type="protein sequence ID" value="KAL0124575.1"/>
    <property type="molecule type" value="Genomic_DNA"/>
</dbReference>
<evidence type="ECO:0000313" key="2">
    <source>
        <dbReference type="Proteomes" id="UP001430953"/>
    </source>
</evidence>
<dbReference type="Proteomes" id="UP001430953">
    <property type="component" value="Unassembled WGS sequence"/>
</dbReference>
<name>A0AAW2GDF2_9HYME</name>
<proteinExistence type="predicted"/>
<keyword evidence="2" id="KW-1185">Reference proteome</keyword>
<gene>
    <name evidence="1" type="ORF">PUN28_006431</name>
</gene>